<keyword evidence="8 16" id="KW-0418">Kinase</keyword>
<dbReference type="InterPro" id="IPR003018">
    <property type="entry name" value="GAF"/>
</dbReference>
<evidence type="ECO:0000256" key="8">
    <source>
        <dbReference type="ARBA" id="ARBA00022777"/>
    </source>
</evidence>
<dbReference type="InterPro" id="IPR038318">
    <property type="entry name" value="KdpD_sf"/>
</dbReference>
<evidence type="ECO:0000256" key="9">
    <source>
        <dbReference type="ARBA" id="ARBA00022840"/>
    </source>
</evidence>
<keyword evidence="11" id="KW-0902">Two-component regulatory system</keyword>
<dbReference type="SMART" id="SM00387">
    <property type="entry name" value="HATPase_c"/>
    <property type="match status" value="1"/>
</dbReference>
<organism evidence="16 17">
    <name type="scientific">Kribbella amoyensis</name>
    <dbReference type="NCBI Taxonomy" id="996641"/>
    <lineage>
        <taxon>Bacteria</taxon>
        <taxon>Bacillati</taxon>
        <taxon>Actinomycetota</taxon>
        <taxon>Actinomycetes</taxon>
        <taxon>Propionibacteriales</taxon>
        <taxon>Kribbellaceae</taxon>
        <taxon>Kribbella</taxon>
    </lineage>
</organism>
<dbReference type="SUPFAM" id="SSF55874">
    <property type="entry name" value="ATPase domain of HSP90 chaperone/DNA topoisomerase II/histidine kinase"/>
    <property type="match status" value="1"/>
</dbReference>
<gene>
    <name evidence="16" type="ORF">FB561_5928</name>
</gene>
<dbReference type="EC" id="2.7.13.3" evidence="3"/>
<dbReference type="Pfam" id="PF02518">
    <property type="entry name" value="HATPase_c"/>
    <property type="match status" value="1"/>
</dbReference>
<dbReference type="PROSITE" id="PS50109">
    <property type="entry name" value="HIS_KIN"/>
    <property type="match status" value="1"/>
</dbReference>
<keyword evidence="9" id="KW-0067">ATP-binding</keyword>
<dbReference type="Proteomes" id="UP000318380">
    <property type="component" value="Unassembled WGS sequence"/>
</dbReference>
<comment type="caution">
    <text evidence="16">The sequence shown here is derived from an EMBL/GenBank/DDBJ whole genome shotgun (WGS) entry which is preliminary data.</text>
</comment>
<keyword evidence="5" id="KW-0808">Transferase</keyword>
<dbReference type="PANTHER" id="PTHR24421:SF10">
    <property type="entry name" value="NITRATE_NITRITE SENSOR PROTEIN NARQ"/>
    <property type="match status" value="1"/>
</dbReference>
<protein>
    <recommendedName>
        <fullName evidence="3">histidine kinase</fullName>
        <ecNumber evidence="3">2.7.13.3</ecNumber>
    </recommendedName>
</protein>
<feature type="region of interest" description="Disordered" evidence="13">
    <location>
        <begin position="374"/>
        <end position="399"/>
    </location>
</feature>
<evidence type="ECO:0000256" key="14">
    <source>
        <dbReference type="SAM" id="Phobius"/>
    </source>
</evidence>
<feature type="transmembrane region" description="Helical" evidence="14">
    <location>
        <begin position="39"/>
        <end position="56"/>
    </location>
</feature>
<dbReference type="GO" id="GO:0016020">
    <property type="term" value="C:membrane"/>
    <property type="evidence" value="ECO:0007669"/>
    <property type="project" value="UniProtKB-SubCell"/>
</dbReference>
<dbReference type="RefSeq" id="WP_145812341.1">
    <property type="nucleotide sequence ID" value="NZ_VIVK01000001.1"/>
</dbReference>
<keyword evidence="17" id="KW-1185">Reference proteome</keyword>
<keyword evidence="4" id="KW-0597">Phosphoprotein</keyword>
<comment type="subcellular location">
    <subcellularLocation>
        <location evidence="2">Membrane</location>
        <topology evidence="2">Multi-pass membrane protein</topology>
    </subcellularLocation>
</comment>
<feature type="transmembrane region" description="Helical" evidence="14">
    <location>
        <begin position="12"/>
        <end position="32"/>
    </location>
</feature>
<dbReference type="CDD" id="cd16917">
    <property type="entry name" value="HATPase_UhpB-NarQ-NarX-like"/>
    <property type="match status" value="1"/>
</dbReference>
<evidence type="ECO:0000256" key="13">
    <source>
        <dbReference type="SAM" id="MobiDB-lite"/>
    </source>
</evidence>
<evidence type="ECO:0000313" key="16">
    <source>
        <dbReference type="EMBL" id="TWD84734.1"/>
    </source>
</evidence>
<reference evidence="16 17" key="1">
    <citation type="submission" date="2019-06" db="EMBL/GenBank/DDBJ databases">
        <title>Sequencing the genomes of 1000 actinobacteria strains.</title>
        <authorList>
            <person name="Klenk H.-P."/>
        </authorList>
    </citation>
    <scope>NUCLEOTIDE SEQUENCE [LARGE SCALE GENOMIC DNA]</scope>
    <source>
        <strain evidence="16 17">DSM 24683</strain>
    </source>
</reference>
<dbReference type="Pfam" id="PF13493">
    <property type="entry name" value="DUF4118"/>
    <property type="match status" value="1"/>
</dbReference>
<dbReference type="Gene3D" id="3.30.565.10">
    <property type="entry name" value="Histidine kinase-like ATPase, C-terminal domain"/>
    <property type="match status" value="1"/>
</dbReference>
<evidence type="ECO:0000256" key="5">
    <source>
        <dbReference type="ARBA" id="ARBA00022679"/>
    </source>
</evidence>
<dbReference type="SUPFAM" id="SSF55781">
    <property type="entry name" value="GAF domain-like"/>
    <property type="match status" value="2"/>
</dbReference>
<dbReference type="GO" id="GO:0000155">
    <property type="term" value="F:phosphorelay sensor kinase activity"/>
    <property type="evidence" value="ECO:0007669"/>
    <property type="project" value="InterPro"/>
</dbReference>
<dbReference type="InterPro" id="IPR036890">
    <property type="entry name" value="HATPase_C_sf"/>
</dbReference>
<dbReference type="PANTHER" id="PTHR24421">
    <property type="entry name" value="NITRATE/NITRITE SENSOR PROTEIN NARX-RELATED"/>
    <property type="match status" value="1"/>
</dbReference>
<feature type="domain" description="Histidine kinase" evidence="15">
    <location>
        <begin position="575"/>
        <end position="657"/>
    </location>
</feature>
<dbReference type="InterPro" id="IPR011712">
    <property type="entry name" value="Sig_transdc_His_kin_sub3_dim/P"/>
</dbReference>
<name>A0A561C0V1_9ACTN</name>
<evidence type="ECO:0000256" key="10">
    <source>
        <dbReference type="ARBA" id="ARBA00022989"/>
    </source>
</evidence>
<evidence type="ECO:0000256" key="7">
    <source>
        <dbReference type="ARBA" id="ARBA00022741"/>
    </source>
</evidence>
<dbReference type="AlphaFoldDB" id="A0A561C0V1"/>
<sequence>MARVDLPVGRWWRGVLAGSVLVAVVTGVLALLDNFVPALGLLVLYLLAVLPVAVIWGAVPAALTSMVGIGTFTIAFLSHERTTWGAERRNIVALGVFLVTAVVVAELAARSRRAAIRSSELSREQSALRRVATLVAESASPASIFEAVAREVGLLCGAHLARMERYEPDGTVTGVGGWSRVPVRLAVGTRFDLDGLSVAREVAKTGAAVRLDSFVDATGAIAEEAHALGIRSSIGCPVTVAGRMWGVIVVSTKSEVPFAPATEAQLASFTELVATAVENTQSRDELRQIADEQAALRRVATLVARGVRPELVFAAVADEVGALFQADATALVRFEPDGRATYMGGEGWLAEQQPGFLFTPPDGLALATLRDTGRSGRADVGTTTSASGDRVRPPPAGMRSAVDCPVVVEGRLWGAVYIAARSVRLPEDTEQRINDFTELVATAISNAEAHTKLTQSRARIVATADETRRRIERDIHDGAQQRLVSLALELRLAQDSVPTDQPVLRDNIGQAVTDLADVVEELREISRGIHPSILSEGGLAPALRTLARRSAVPVDLRVRTTFRYPSSVEVAAYYVVSEALTNTAKHADAAQAEVVIEEEDGALRLRVGDDGTGGAEPGYGSGLVGLRDRVEALGGSIDVTSPSGRGTVIEVSLPIDPEGDAPRPRIG</sequence>
<dbReference type="Gene3D" id="1.20.5.1930">
    <property type="match status" value="1"/>
</dbReference>
<dbReference type="Pfam" id="PF01590">
    <property type="entry name" value="GAF"/>
    <property type="match status" value="2"/>
</dbReference>
<comment type="catalytic activity">
    <reaction evidence="1">
        <text>ATP + protein L-histidine = ADP + protein N-phospho-L-histidine.</text>
        <dbReference type="EC" id="2.7.13.3"/>
    </reaction>
</comment>
<evidence type="ECO:0000256" key="11">
    <source>
        <dbReference type="ARBA" id="ARBA00023012"/>
    </source>
</evidence>
<evidence type="ECO:0000256" key="3">
    <source>
        <dbReference type="ARBA" id="ARBA00012438"/>
    </source>
</evidence>
<evidence type="ECO:0000256" key="2">
    <source>
        <dbReference type="ARBA" id="ARBA00004141"/>
    </source>
</evidence>
<dbReference type="Gene3D" id="3.30.450.40">
    <property type="match status" value="2"/>
</dbReference>
<evidence type="ECO:0000313" key="17">
    <source>
        <dbReference type="Proteomes" id="UP000318380"/>
    </source>
</evidence>
<dbReference type="InterPro" id="IPR003594">
    <property type="entry name" value="HATPase_dom"/>
</dbReference>
<dbReference type="OrthoDB" id="3217947at2"/>
<dbReference type="GO" id="GO:0005524">
    <property type="term" value="F:ATP binding"/>
    <property type="evidence" value="ECO:0007669"/>
    <property type="project" value="UniProtKB-KW"/>
</dbReference>
<dbReference type="InterPro" id="IPR029016">
    <property type="entry name" value="GAF-like_dom_sf"/>
</dbReference>
<dbReference type="InterPro" id="IPR025201">
    <property type="entry name" value="KdpD_TM"/>
</dbReference>
<keyword evidence="7" id="KW-0547">Nucleotide-binding</keyword>
<dbReference type="Pfam" id="PF07730">
    <property type="entry name" value="HisKA_3"/>
    <property type="match status" value="1"/>
</dbReference>
<evidence type="ECO:0000256" key="4">
    <source>
        <dbReference type="ARBA" id="ARBA00022553"/>
    </source>
</evidence>
<evidence type="ECO:0000259" key="15">
    <source>
        <dbReference type="PROSITE" id="PS50109"/>
    </source>
</evidence>
<dbReference type="EMBL" id="VIVK01000001">
    <property type="protein sequence ID" value="TWD84734.1"/>
    <property type="molecule type" value="Genomic_DNA"/>
</dbReference>
<keyword evidence="6 14" id="KW-0812">Transmembrane</keyword>
<evidence type="ECO:0000256" key="12">
    <source>
        <dbReference type="ARBA" id="ARBA00023136"/>
    </source>
</evidence>
<dbReference type="Gene3D" id="1.20.120.620">
    <property type="entry name" value="Backbone structure of the membrane domain of e. Coli histidine kinase receptor kdpd"/>
    <property type="match status" value="1"/>
</dbReference>
<keyword evidence="10 14" id="KW-1133">Transmembrane helix</keyword>
<evidence type="ECO:0000256" key="6">
    <source>
        <dbReference type="ARBA" id="ARBA00022692"/>
    </source>
</evidence>
<proteinExistence type="predicted"/>
<evidence type="ECO:0000256" key="1">
    <source>
        <dbReference type="ARBA" id="ARBA00000085"/>
    </source>
</evidence>
<accession>A0A561C0V1</accession>
<feature type="transmembrane region" description="Helical" evidence="14">
    <location>
        <begin position="91"/>
        <end position="109"/>
    </location>
</feature>
<dbReference type="InterPro" id="IPR005467">
    <property type="entry name" value="His_kinase_dom"/>
</dbReference>
<dbReference type="InterPro" id="IPR050482">
    <property type="entry name" value="Sensor_HK_TwoCompSys"/>
</dbReference>
<keyword evidence="12 14" id="KW-0472">Membrane</keyword>
<dbReference type="SMART" id="SM00065">
    <property type="entry name" value="GAF"/>
    <property type="match status" value="2"/>
</dbReference>
<dbReference type="GO" id="GO:0046983">
    <property type="term" value="F:protein dimerization activity"/>
    <property type="evidence" value="ECO:0007669"/>
    <property type="project" value="InterPro"/>
</dbReference>
<feature type="transmembrane region" description="Helical" evidence="14">
    <location>
        <begin position="62"/>
        <end position="79"/>
    </location>
</feature>